<protein>
    <recommendedName>
        <fullName evidence="5">Maf-like protein</fullName>
    </recommendedName>
</protein>
<accession>E1ZDV7</accession>
<evidence type="ECO:0000256" key="1">
    <source>
        <dbReference type="ARBA" id="ARBA00001968"/>
    </source>
</evidence>
<dbReference type="NCBIfam" id="TIGR00172">
    <property type="entry name" value="maf"/>
    <property type="match status" value="1"/>
</dbReference>
<dbReference type="EMBL" id="GL433843">
    <property type="protein sequence ID" value="EFN56094.1"/>
    <property type="molecule type" value="Genomic_DNA"/>
</dbReference>
<dbReference type="GO" id="GO:0047429">
    <property type="term" value="F:nucleoside triphosphate diphosphatase activity"/>
    <property type="evidence" value="ECO:0007669"/>
    <property type="project" value="InterPro"/>
</dbReference>
<reference evidence="3 4" key="1">
    <citation type="journal article" date="2010" name="Plant Cell">
        <title>The Chlorella variabilis NC64A genome reveals adaptation to photosymbiosis, coevolution with viruses, and cryptic sex.</title>
        <authorList>
            <person name="Blanc G."/>
            <person name="Duncan G."/>
            <person name="Agarkova I."/>
            <person name="Borodovsky M."/>
            <person name="Gurnon J."/>
            <person name="Kuo A."/>
            <person name="Lindquist E."/>
            <person name="Lucas S."/>
            <person name="Pangilinan J."/>
            <person name="Polle J."/>
            <person name="Salamov A."/>
            <person name="Terry A."/>
            <person name="Yamada T."/>
            <person name="Dunigan D.D."/>
            <person name="Grigoriev I.V."/>
            <person name="Claverie J.M."/>
            <person name="Van Etten J.L."/>
        </authorList>
    </citation>
    <scope>NUCLEOTIDE SEQUENCE [LARGE SCALE GENOMIC DNA]</scope>
    <source>
        <strain evidence="3 4">NC64A</strain>
    </source>
</reference>
<dbReference type="KEGG" id="cvr:CHLNCDRAFT_22668"/>
<keyword evidence="2" id="KW-0378">Hydrolase</keyword>
<dbReference type="PANTHER" id="PTHR43213">
    <property type="entry name" value="BIFUNCTIONAL DTTP/UTP PYROPHOSPHATASE/METHYLTRANSFERASE PROTEIN-RELATED"/>
    <property type="match status" value="1"/>
</dbReference>
<dbReference type="HAMAP" id="MF_00528">
    <property type="entry name" value="Maf"/>
    <property type="match status" value="1"/>
</dbReference>
<dbReference type="RefSeq" id="XP_005848196.1">
    <property type="nucleotide sequence ID" value="XM_005848134.1"/>
</dbReference>
<dbReference type="AlphaFoldDB" id="E1ZDV7"/>
<dbReference type="SUPFAM" id="SSF52972">
    <property type="entry name" value="ITPase-like"/>
    <property type="match status" value="1"/>
</dbReference>
<evidence type="ECO:0000256" key="2">
    <source>
        <dbReference type="ARBA" id="ARBA00022801"/>
    </source>
</evidence>
<name>E1ZDV7_CHLVA</name>
<dbReference type="OMA" id="VIGCDSV"/>
<gene>
    <name evidence="3" type="ORF">CHLNCDRAFT_22668</name>
</gene>
<dbReference type="CDD" id="cd00555">
    <property type="entry name" value="Maf"/>
    <property type="match status" value="1"/>
</dbReference>
<dbReference type="Pfam" id="PF02545">
    <property type="entry name" value="Maf"/>
    <property type="match status" value="1"/>
</dbReference>
<sequence>MLLEHLPALEGKRIVLASASPRRRELLQQMGMKFEVVVSSFEETLPKERYSAADYARHTASHKALDVARQLAAAAAAGAAPPPALVIGADTVVEYGEHILEKPADAADAARVLRMLSGKRHHVHTGVALPRLHTFSVTTSVEFEELSAEAIQAYIASGEPFGKAGSYGIQGLAGSFVRGIEGCYFNVVGFPLHRFGTELATLIASGALRL</sequence>
<dbReference type="InterPro" id="IPR003697">
    <property type="entry name" value="Maf-like"/>
</dbReference>
<evidence type="ECO:0008006" key="5">
    <source>
        <dbReference type="Google" id="ProtNLM"/>
    </source>
</evidence>
<dbReference type="Gene3D" id="3.90.950.10">
    <property type="match status" value="1"/>
</dbReference>
<dbReference type="InterPro" id="IPR029001">
    <property type="entry name" value="ITPase-like_fam"/>
</dbReference>
<organism evidence="4">
    <name type="scientific">Chlorella variabilis</name>
    <name type="common">Green alga</name>
    <dbReference type="NCBI Taxonomy" id="554065"/>
    <lineage>
        <taxon>Eukaryota</taxon>
        <taxon>Viridiplantae</taxon>
        <taxon>Chlorophyta</taxon>
        <taxon>core chlorophytes</taxon>
        <taxon>Trebouxiophyceae</taxon>
        <taxon>Chlorellales</taxon>
        <taxon>Chlorellaceae</taxon>
        <taxon>Chlorella clade</taxon>
        <taxon>Chlorella</taxon>
    </lineage>
</organism>
<dbReference type="STRING" id="554065.E1ZDV7"/>
<keyword evidence="4" id="KW-1185">Reference proteome</keyword>
<comment type="cofactor">
    <cofactor evidence="1">
        <name>a divalent metal cation</name>
        <dbReference type="ChEBI" id="CHEBI:60240"/>
    </cofactor>
</comment>
<dbReference type="eggNOG" id="KOG1509">
    <property type="taxonomic scope" value="Eukaryota"/>
</dbReference>
<proteinExistence type="inferred from homology"/>
<dbReference type="OrthoDB" id="10267058at2759"/>
<dbReference type="Proteomes" id="UP000008141">
    <property type="component" value="Unassembled WGS sequence"/>
</dbReference>
<dbReference type="InParanoid" id="E1ZDV7"/>
<dbReference type="PIRSF" id="PIRSF006305">
    <property type="entry name" value="Maf"/>
    <property type="match status" value="1"/>
</dbReference>
<dbReference type="GeneID" id="17355232"/>
<evidence type="ECO:0000313" key="4">
    <source>
        <dbReference type="Proteomes" id="UP000008141"/>
    </source>
</evidence>
<dbReference type="PANTHER" id="PTHR43213:SF5">
    <property type="entry name" value="BIFUNCTIONAL DTTP_UTP PYROPHOSPHATASE_METHYLTRANSFERASE PROTEIN-RELATED"/>
    <property type="match status" value="1"/>
</dbReference>
<evidence type="ECO:0000313" key="3">
    <source>
        <dbReference type="EMBL" id="EFN56094.1"/>
    </source>
</evidence>